<dbReference type="OrthoDB" id="40134at2759"/>
<accession>A0A9P5WY33</accession>
<feature type="transmembrane region" description="Helical" evidence="7">
    <location>
        <begin position="139"/>
        <end position="160"/>
    </location>
</feature>
<protein>
    <recommendedName>
        <fullName evidence="8">Amino acid transporter transmembrane domain-containing protein</fullName>
    </recommendedName>
</protein>
<evidence type="ECO:0000259" key="8">
    <source>
        <dbReference type="Pfam" id="PF01490"/>
    </source>
</evidence>
<feature type="domain" description="Amino acid transporter transmembrane" evidence="8">
    <location>
        <begin position="107"/>
        <end position="353"/>
    </location>
</feature>
<evidence type="ECO:0000256" key="2">
    <source>
        <dbReference type="ARBA" id="ARBA00022448"/>
    </source>
</evidence>
<proteinExistence type="predicted"/>
<dbReference type="AlphaFoldDB" id="A0A9P5WY33"/>
<name>A0A9P5WY33_9AGAR</name>
<dbReference type="Pfam" id="PF01490">
    <property type="entry name" value="Aa_trans"/>
    <property type="match status" value="1"/>
</dbReference>
<dbReference type="EMBL" id="MU152406">
    <property type="protein sequence ID" value="KAF9440597.1"/>
    <property type="molecule type" value="Genomic_DNA"/>
</dbReference>
<gene>
    <name evidence="9" type="ORF">P691DRAFT_687204</name>
</gene>
<keyword evidence="3 7" id="KW-0812">Transmembrane</keyword>
<dbReference type="GO" id="GO:0016020">
    <property type="term" value="C:membrane"/>
    <property type="evidence" value="ECO:0007669"/>
    <property type="project" value="UniProtKB-SubCell"/>
</dbReference>
<evidence type="ECO:0000256" key="3">
    <source>
        <dbReference type="ARBA" id="ARBA00022692"/>
    </source>
</evidence>
<dbReference type="InterPro" id="IPR013057">
    <property type="entry name" value="AA_transpt_TM"/>
</dbReference>
<feature type="transmembrane region" description="Helical" evidence="7">
    <location>
        <begin position="217"/>
        <end position="237"/>
    </location>
</feature>
<comment type="subcellular location">
    <subcellularLocation>
        <location evidence="1">Membrane</location>
    </subcellularLocation>
</comment>
<evidence type="ECO:0000256" key="6">
    <source>
        <dbReference type="SAM" id="MobiDB-lite"/>
    </source>
</evidence>
<sequence length="353" mass="39832">MEGEKSIPLEVETPPSLLFDDLHDPVAFEEYLHYAALQRYAESTANEPADASHSNTLQTERKKEWFNRISDYKGTNVNTDPHQGYPEVPMNPEEEERAAASRSMRLASWASVFYLITTDILGPFNAPFAISQVGWVPGILLYFFMAAIALYTGIIMWRLFVRLDSLRYPLCTYSDIVERIYGKRARQVTSFLQNLQLIVLVGVNCLANGQAFSQITKGRVCFSVCIVIWTLIGMVIGQVRSLRAYGWIANSAVWINVVIICTSMGFVAHSPPNFEAARKSLGVEPGPIMTQKSATLPLPLQVTGIMNMVFSYGGAMIFPEIEKMKRPMDFWKGMTLAQLFIFCIYIFYGSFIY</sequence>
<keyword evidence="10" id="KW-1185">Reference proteome</keyword>
<feature type="non-terminal residue" evidence="9">
    <location>
        <position position="353"/>
    </location>
</feature>
<dbReference type="PANTHER" id="PTHR48017">
    <property type="entry name" value="OS05G0424000 PROTEIN-RELATED"/>
    <property type="match status" value="1"/>
</dbReference>
<evidence type="ECO:0000256" key="1">
    <source>
        <dbReference type="ARBA" id="ARBA00004370"/>
    </source>
</evidence>
<keyword evidence="2" id="KW-0813">Transport</keyword>
<evidence type="ECO:0000256" key="5">
    <source>
        <dbReference type="ARBA" id="ARBA00023136"/>
    </source>
</evidence>
<evidence type="ECO:0000313" key="9">
    <source>
        <dbReference type="EMBL" id="KAF9440597.1"/>
    </source>
</evidence>
<comment type="caution">
    <text evidence="9">The sequence shown here is derived from an EMBL/GenBank/DDBJ whole genome shotgun (WGS) entry which is preliminary data.</text>
</comment>
<evidence type="ECO:0000256" key="7">
    <source>
        <dbReference type="SAM" id="Phobius"/>
    </source>
</evidence>
<feature type="transmembrane region" description="Helical" evidence="7">
    <location>
        <begin position="106"/>
        <end position="124"/>
    </location>
</feature>
<feature type="transmembrane region" description="Helical" evidence="7">
    <location>
        <begin position="298"/>
        <end position="318"/>
    </location>
</feature>
<keyword evidence="4 7" id="KW-1133">Transmembrane helix</keyword>
<evidence type="ECO:0000313" key="10">
    <source>
        <dbReference type="Proteomes" id="UP000807342"/>
    </source>
</evidence>
<keyword evidence="5 7" id="KW-0472">Membrane</keyword>
<feature type="transmembrane region" description="Helical" evidence="7">
    <location>
        <begin position="330"/>
        <end position="348"/>
    </location>
</feature>
<organism evidence="9 10">
    <name type="scientific">Macrolepiota fuliginosa MF-IS2</name>
    <dbReference type="NCBI Taxonomy" id="1400762"/>
    <lineage>
        <taxon>Eukaryota</taxon>
        <taxon>Fungi</taxon>
        <taxon>Dikarya</taxon>
        <taxon>Basidiomycota</taxon>
        <taxon>Agaricomycotina</taxon>
        <taxon>Agaricomycetes</taxon>
        <taxon>Agaricomycetidae</taxon>
        <taxon>Agaricales</taxon>
        <taxon>Agaricineae</taxon>
        <taxon>Agaricaceae</taxon>
        <taxon>Macrolepiota</taxon>
    </lineage>
</organism>
<feature type="transmembrane region" description="Helical" evidence="7">
    <location>
        <begin position="244"/>
        <end position="268"/>
    </location>
</feature>
<evidence type="ECO:0000256" key="4">
    <source>
        <dbReference type="ARBA" id="ARBA00022989"/>
    </source>
</evidence>
<feature type="region of interest" description="Disordered" evidence="6">
    <location>
        <begin position="77"/>
        <end position="96"/>
    </location>
</feature>
<reference evidence="9" key="1">
    <citation type="submission" date="2020-11" db="EMBL/GenBank/DDBJ databases">
        <authorList>
            <consortium name="DOE Joint Genome Institute"/>
            <person name="Ahrendt S."/>
            <person name="Riley R."/>
            <person name="Andreopoulos W."/>
            <person name="Labutti K."/>
            <person name="Pangilinan J."/>
            <person name="Ruiz-Duenas F.J."/>
            <person name="Barrasa J.M."/>
            <person name="Sanchez-Garcia M."/>
            <person name="Camarero S."/>
            <person name="Miyauchi S."/>
            <person name="Serrano A."/>
            <person name="Linde D."/>
            <person name="Babiker R."/>
            <person name="Drula E."/>
            <person name="Ayuso-Fernandez I."/>
            <person name="Pacheco R."/>
            <person name="Padilla G."/>
            <person name="Ferreira P."/>
            <person name="Barriuso J."/>
            <person name="Kellner H."/>
            <person name="Castanera R."/>
            <person name="Alfaro M."/>
            <person name="Ramirez L."/>
            <person name="Pisabarro A.G."/>
            <person name="Kuo A."/>
            <person name="Tritt A."/>
            <person name="Lipzen A."/>
            <person name="He G."/>
            <person name="Yan M."/>
            <person name="Ng V."/>
            <person name="Cullen D."/>
            <person name="Martin F."/>
            <person name="Rosso M.-N."/>
            <person name="Henrissat B."/>
            <person name="Hibbett D."/>
            <person name="Martinez A.T."/>
            <person name="Grigoriev I.V."/>
        </authorList>
    </citation>
    <scope>NUCLEOTIDE SEQUENCE</scope>
    <source>
        <strain evidence="9">MF-IS2</strain>
    </source>
</reference>
<dbReference type="Proteomes" id="UP000807342">
    <property type="component" value="Unassembled WGS sequence"/>
</dbReference>